<reference evidence="2" key="1">
    <citation type="submission" date="2021-03" db="EMBL/GenBank/DDBJ databases">
        <title>Draft genome sequence of rust myrtle Austropuccinia psidii MF-1, a brazilian biotype.</title>
        <authorList>
            <person name="Quecine M.C."/>
            <person name="Pachon D.M.R."/>
            <person name="Bonatelli M.L."/>
            <person name="Correr F.H."/>
            <person name="Franceschini L.M."/>
            <person name="Leite T.F."/>
            <person name="Margarido G.R.A."/>
            <person name="Almeida C.A."/>
            <person name="Ferrarezi J.A."/>
            <person name="Labate C.A."/>
        </authorList>
    </citation>
    <scope>NUCLEOTIDE SEQUENCE</scope>
    <source>
        <strain evidence="2">MF-1</strain>
    </source>
</reference>
<dbReference type="PROSITE" id="PS50878">
    <property type="entry name" value="RT_POL"/>
    <property type="match status" value="1"/>
</dbReference>
<accession>A0A9Q3EQ71</accession>
<dbReference type="Gene3D" id="3.10.10.10">
    <property type="entry name" value="HIV Type 1 Reverse Transcriptase, subunit A, domain 1"/>
    <property type="match status" value="1"/>
</dbReference>
<dbReference type="AlphaFoldDB" id="A0A9Q3EQ71"/>
<dbReference type="SUPFAM" id="SSF56672">
    <property type="entry name" value="DNA/RNA polymerases"/>
    <property type="match status" value="1"/>
</dbReference>
<dbReference type="InterPro" id="IPR050951">
    <property type="entry name" value="Retrovirus_Pol_polyprotein"/>
</dbReference>
<comment type="caution">
    <text evidence="2">The sequence shown here is derived from an EMBL/GenBank/DDBJ whole genome shotgun (WGS) entry which is preliminary data.</text>
</comment>
<dbReference type="Gene3D" id="3.30.70.270">
    <property type="match status" value="2"/>
</dbReference>
<dbReference type="InterPro" id="IPR043128">
    <property type="entry name" value="Rev_trsase/Diguanyl_cyclase"/>
</dbReference>
<dbReference type="PANTHER" id="PTHR37984">
    <property type="entry name" value="PROTEIN CBG26694"/>
    <property type="match status" value="1"/>
</dbReference>
<dbReference type="PANTHER" id="PTHR37984:SF5">
    <property type="entry name" value="PROTEIN NYNRIN-LIKE"/>
    <property type="match status" value="1"/>
</dbReference>
<keyword evidence="3" id="KW-1185">Reference proteome</keyword>
<protein>
    <recommendedName>
        <fullName evidence="1">Reverse transcriptase domain-containing protein</fullName>
    </recommendedName>
</protein>
<dbReference type="EMBL" id="AVOT02032292">
    <property type="protein sequence ID" value="MBW0526038.1"/>
    <property type="molecule type" value="Genomic_DNA"/>
</dbReference>
<proteinExistence type="predicted"/>
<dbReference type="Pfam" id="PF00078">
    <property type="entry name" value="RVT_1"/>
    <property type="match status" value="1"/>
</dbReference>
<dbReference type="OrthoDB" id="3363652at2759"/>
<organism evidence="2 3">
    <name type="scientific">Austropuccinia psidii MF-1</name>
    <dbReference type="NCBI Taxonomy" id="1389203"/>
    <lineage>
        <taxon>Eukaryota</taxon>
        <taxon>Fungi</taxon>
        <taxon>Dikarya</taxon>
        <taxon>Basidiomycota</taxon>
        <taxon>Pucciniomycotina</taxon>
        <taxon>Pucciniomycetes</taxon>
        <taxon>Pucciniales</taxon>
        <taxon>Sphaerophragmiaceae</taxon>
        <taxon>Austropuccinia</taxon>
    </lineage>
</organism>
<gene>
    <name evidence="2" type="ORF">O181_065753</name>
</gene>
<feature type="domain" description="Reverse transcriptase" evidence="1">
    <location>
        <begin position="1"/>
        <end position="148"/>
    </location>
</feature>
<evidence type="ECO:0000313" key="2">
    <source>
        <dbReference type="EMBL" id="MBW0526038.1"/>
    </source>
</evidence>
<name>A0A9Q3EQ71_9BASI</name>
<sequence>MVGDFRAQNTYTVPDRYPIPKTQISQEVYIRTMDALKGFHQNVVTPRERKYLRIIIYCGVYEYLRIPFGINNAPSYFQRMMNEVFPEELSKGWLIIYIDDIIVCSKTWEENIYRLSRVLNKIKSLNMRIPLNKQHFGFEELKALGHVVSGLSLGIDKNKFAAVLLKPIPQKEKEIQSTLGFSGYYRQHINDFASIARPLYELCDKDTVFGMTVDRVKAFESLRQALATAPLLLIPDFKL</sequence>
<dbReference type="InterPro" id="IPR043502">
    <property type="entry name" value="DNA/RNA_pol_sf"/>
</dbReference>
<evidence type="ECO:0000313" key="3">
    <source>
        <dbReference type="Proteomes" id="UP000765509"/>
    </source>
</evidence>
<evidence type="ECO:0000259" key="1">
    <source>
        <dbReference type="PROSITE" id="PS50878"/>
    </source>
</evidence>
<dbReference type="CDD" id="cd01647">
    <property type="entry name" value="RT_LTR"/>
    <property type="match status" value="1"/>
</dbReference>
<dbReference type="InterPro" id="IPR000477">
    <property type="entry name" value="RT_dom"/>
</dbReference>
<dbReference type="Proteomes" id="UP000765509">
    <property type="component" value="Unassembled WGS sequence"/>
</dbReference>